<dbReference type="RefSeq" id="WP_381538432.1">
    <property type="nucleotide sequence ID" value="NZ_JBHUGI010000032.1"/>
</dbReference>
<name>A0ABW4SH09_9BACL</name>
<feature type="transmembrane region" description="Helical" evidence="2">
    <location>
        <begin position="111"/>
        <end position="132"/>
    </location>
</feature>
<keyword evidence="2" id="KW-1133">Transmembrane helix</keyword>
<evidence type="ECO:0000256" key="2">
    <source>
        <dbReference type="SAM" id="Phobius"/>
    </source>
</evidence>
<feature type="transmembrane region" description="Helical" evidence="2">
    <location>
        <begin position="88"/>
        <end position="105"/>
    </location>
</feature>
<comment type="caution">
    <text evidence="3">The sequence shown here is derived from an EMBL/GenBank/DDBJ whole genome shotgun (WGS) entry which is preliminary data.</text>
</comment>
<feature type="transmembrane region" description="Helical" evidence="2">
    <location>
        <begin position="520"/>
        <end position="539"/>
    </location>
</feature>
<feature type="transmembrane region" description="Helical" evidence="2">
    <location>
        <begin position="303"/>
        <end position="319"/>
    </location>
</feature>
<feature type="transmembrane region" description="Helical" evidence="2">
    <location>
        <begin position="430"/>
        <end position="449"/>
    </location>
</feature>
<feature type="transmembrane region" description="Helical" evidence="2">
    <location>
        <begin position="583"/>
        <end position="601"/>
    </location>
</feature>
<dbReference type="Proteomes" id="UP001597218">
    <property type="component" value="Unassembled WGS sequence"/>
</dbReference>
<proteinExistence type="predicted"/>
<feature type="transmembrane region" description="Helical" evidence="2">
    <location>
        <begin position="247"/>
        <end position="268"/>
    </location>
</feature>
<keyword evidence="4" id="KW-1185">Reference proteome</keyword>
<keyword evidence="2" id="KW-0472">Membrane</keyword>
<dbReference type="Pfam" id="PF10101">
    <property type="entry name" value="DUF2339"/>
    <property type="match status" value="1"/>
</dbReference>
<feature type="transmembrane region" description="Helical" evidence="2">
    <location>
        <begin position="274"/>
        <end position="291"/>
    </location>
</feature>
<dbReference type="PANTHER" id="PTHR38434">
    <property type="entry name" value="BLL2549 PROTEIN"/>
    <property type="match status" value="1"/>
</dbReference>
<keyword evidence="1" id="KW-0175">Coiled coil</keyword>
<keyword evidence="2" id="KW-0812">Transmembrane</keyword>
<sequence length="696" mass="79220">MNDNEDILKRLEQLEAEMKVLKKQQLEWVAKTTGVNEPMKFVSPTPKSEKKIAEPHYAQPSDTTYIEKPIQEPVIKNEFNLERALSTWLPRVFMFILLLGVLWGLKLGVDYGIVTNPVRIGLGYAGTVLLYFLGMRYYNGNSKVFGLTLLGGLIALGILTTFAGHQLYGYFNFTTAFILGVAYIGIGVWLSQKTKSETLTIFSAIGGFLLPYLLEGQGTITLQFCAYILILFLSLFYVSLRQKQKYTFYITFLLFHLTLVTYSLLNFANLDESIVVGTVLMQHSILLFFYLKGTISRHVFSEALIYSNFAFALGWVKLLETSQEIVVYGFLAVLYTVVTVILFVKKDTIIGSVLSAVSIFAISAFVLSFGFSNGNSTLLLLLVNGAVGLWVGLRFNTIRTIITSSFIYGITAYSVFFTNDLYRFYSLEHALWLLFLGTMVFIYYSFIKFPPSFLKGKLKRIDQSLIIGQLIVMNYVVRLTNLTLQDSDLATTTINHIFGLVLLATLGAMYFIHKWQRGRYVTYAVLIEFFLLGVAMLTFTLSNPYAESNHLFNLLVELIYVAILITMFISVMKERFYFKSAQLLKKIPLLALCMQIILFLFLNKWYVSTALYYELNWEYSLLIHTFLLFSFSFVSITLGGKMNWRHVRLAGVWLIVVCIIKLFFVDLVSVSIVVRAIMFIIVGIVGLIYSKTLTKE</sequence>
<feature type="transmembrane region" description="Helical" evidence="2">
    <location>
        <begin position="198"/>
        <end position="214"/>
    </location>
</feature>
<organism evidence="3 4">
    <name type="scientific">Sporosarcina siberiensis</name>
    <dbReference type="NCBI Taxonomy" id="1365606"/>
    <lineage>
        <taxon>Bacteria</taxon>
        <taxon>Bacillati</taxon>
        <taxon>Bacillota</taxon>
        <taxon>Bacilli</taxon>
        <taxon>Bacillales</taxon>
        <taxon>Caryophanaceae</taxon>
        <taxon>Sporosarcina</taxon>
    </lineage>
</organism>
<accession>A0ABW4SH09</accession>
<gene>
    <name evidence="3" type="ORF">ACFSFY_12295</name>
</gene>
<evidence type="ECO:0000256" key="1">
    <source>
        <dbReference type="SAM" id="Coils"/>
    </source>
</evidence>
<dbReference type="EMBL" id="JBHUGI010000032">
    <property type="protein sequence ID" value="MFD1928813.1"/>
    <property type="molecule type" value="Genomic_DNA"/>
</dbReference>
<feature type="transmembrane region" description="Helical" evidence="2">
    <location>
        <begin position="144"/>
        <end position="164"/>
    </location>
</feature>
<feature type="coiled-coil region" evidence="1">
    <location>
        <begin position="4"/>
        <end position="31"/>
    </location>
</feature>
<reference evidence="4" key="1">
    <citation type="journal article" date="2019" name="Int. J. Syst. Evol. Microbiol.">
        <title>The Global Catalogue of Microorganisms (GCM) 10K type strain sequencing project: providing services to taxonomists for standard genome sequencing and annotation.</title>
        <authorList>
            <consortium name="The Broad Institute Genomics Platform"/>
            <consortium name="The Broad Institute Genome Sequencing Center for Infectious Disease"/>
            <person name="Wu L."/>
            <person name="Ma J."/>
        </authorList>
    </citation>
    <scope>NUCLEOTIDE SEQUENCE [LARGE SCALE GENOMIC DNA]</scope>
    <source>
        <strain evidence="4">CGMCC 4.7177</strain>
    </source>
</reference>
<dbReference type="InterPro" id="IPR019286">
    <property type="entry name" value="DUF2339_TM"/>
</dbReference>
<feature type="transmembrane region" description="Helical" evidence="2">
    <location>
        <begin position="220"/>
        <end position="240"/>
    </location>
</feature>
<dbReference type="PANTHER" id="PTHR38434:SF1">
    <property type="entry name" value="BLL2549 PROTEIN"/>
    <property type="match status" value="1"/>
</dbReference>
<evidence type="ECO:0000313" key="3">
    <source>
        <dbReference type="EMBL" id="MFD1928813.1"/>
    </source>
</evidence>
<feature type="transmembrane region" description="Helical" evidence="2">
    <location>
        <begin position="497"/>
        <end position="513"/>
    </location>
</feature>
<feature type="transmembrane region" description="Helical" evidence="2">
    <location>
        <begin position="400"/>
        <end position="418"/>
    </location>
</feature>
<feature type="transmembrane region" description="Helical" evidence="2">
    <location>
        <begin position="647"/>
        <end position="664"/>
    </location>
</feature>
<feature type="transmembrane region" description="Helical" evidence="2">
    <location>
        <begin position="325"/>
        <end position="344"/>
    </location>
</feature>
<feature type="transmembrane region" description="Helical" evidence="2">
    <location>
        <begin position="670"/>
        <end position="689"/>
    </location>
</feature>
<feature type="transmembrane region" description="Helical" evidence="2">
    <location>
        <begin position="170"/>
        <end position="191"/>
    </location>
</feature>
<feature type="transmembrane region" description="Helical" evidence="2">
    <location>
        <begin position="621"/>
        <end position="640"/>
    </location>
</feature>
<feature type="transmembrane region" description="Helical" evidence="2">
    <location>
        <begin position="351"/>
        <end position="371"/>
    </location>
</feature>
<feature type="transmembrane region" description="Helical" evidence="2">
    <location>
        <begin position="551"/>
        <end position="571"/>
    </location>
</feature>
<protein>
    <submittedName>
        <fullName evidence="3">DUF2339 domain-containing protein</fullName>
    </submittedName>
</protein>
<evidence type="ECO:0000313" key="4">
    <source>
        <dbReference type="Proteomes" id="UP001597218"/>
    </source>
</evidence>